<dbReference type="Pfam" id="PF18884">
    <property type="entry name" value="TSP3_bac"/>
    <property type="match status" value="2"/>
</dbReference>
<dbReference type="Proteomes" id="UP000663722">
    <property type="component" value="Chromosome"/>
</dbReference>
<dbReference type="PANTHER" id="PTHR43399:SF4">
    <property type="entry name" value="CELL WALL-ASSOCIATED PROTEASE"/>
    <property type="match status" value="1"/>
</dbReference>
<evidence type="ECO:0000256" key="10">
    <source>
        <dbReference type="SAM" id="MobiDB-lite"/>
    </source>
</evidence>
<keyword evidence="13" id="KW-1185">Reference proteome</keyword>
<feature type="domain" description="Peptidase S8/S53" evidence="11">
    <location>
        <begin position="162"/>
        <end position="395"/>
    </location>
</feature>
<dbReference type="AlphaFoldDB" id="A0A975BJ01"/>
<dbReference type="GO" id="GO:0000272">
    <property type="term" value="P:polysaccharide catabolic process"/>
    <property type="evidence" value="ECO:0007669"/>
    <property type="project" value="InterPro"/>
</dbReference>
<keyword evidence="4 9" id="KW-0645">Protease</keyword>
<dbReference type="GO" id="GO:0030246">
    <property type="term" value="F:carbohydrate binding"/>
    <property type="evidence" value="ECO:0007669"/>
    <property type="project" value="InterPro"/>
</dbReference>
<gene>
    <name evidence="12" type="ORF">dnm_022310</name>
</gene>
<sequence>MKKFFESIGLAKLALAMVMTVMFQFTGEAAARETIFIDGKECAKGEVIVELDISAADPDDLRALKKELGVENVIDLQNADARLIWGSPSWRTQLWLLTGSVSYATGVTRPYISYIEPNYRIYSIDADPNRWGLNNTGQTGGTADADIDAPEAWAFAEGKMLKDVIVAVIDSGVDYMHPVLKDKMWENPKPGDKNDVHGYNFVSDDGDPSDDLGHGTHVAGTIVSVCPSAKIMALKFMDADGFGFTSDAIRALYYAMEKGAKIVNNSWEGRDSQALRKVMTKAQQRGKLMVAGAGNSGSDNDAAPHYPSGYDLDNIISVAATDHNDDLAVFSNYGAGSVDLAAPGEKIYSTMPGGGFEYKDGTSMAAAHVSGVAALVWALEPEMRYSQVKQRLRYSVDPVSVLDEKVVMDGRLNAYKSLRDFTSIPMTFDNWNKLNSGNWEETAEGIKIYGSAYRGCGTFIHSETIYNFKDSETLIKWKPDSTRYACFAVRLHDVVTTYPFTTHHSWSGSIVVSSDVWYYSRIKVNSDKTYVMVTSEDDYDISGGNVIRWDAGTLSDEAWNTAKKTSLRAGFFDNYQGTGVYMIIGEVKTNAVPVEIEWTDSAFYNFESSSEIPPEFGFEDGWAIDDSGYESSKALYMFANQSSSLTLDATDAVLISFRAKYSAASEYDYFRFSIDGRSATGISRTGVWSDTLTFVVPDGAKTFEWRYSEDTRYSGQSNGSSVWIDDIEIKWNTGDSDGDGLPDAWEQKYFGDIITSDGTGDYDNDGLTDSQEYSLGTDPTNTDTDDDGWTDFQEYKMFTDPNDPNDHPNPPLDPGVIEVCSGVTVSVPLVLSNVENIGIEGVDVKVKFDENVLVATGATLSGSVLEGKGYEITSQVRDGGEITATVFANGDLFPGSGIVMNLEFYVVGELGDTAELTLARAKLNESDISAEVGSVEVVECPPYYEISGTVRYYSDDALISNVLMELDGAKSDSVTTGTEGEYSFSVSREPADYTVTAYKNDHFGGLGGVDASRIARYAAGFSDVEFDCYQMVAADVNGDGEITGLDASRVARYVAGKINYLNEEDTHWVFVPTPDTPTMAGICHDWPPIAYTSERTYSPLNSDKTGQDFMAVRLGDVTGNWSDEPVRTKRRARSGCEAEAVPGSVLTIPVVLSQDMAIEGIDIKLTYDADVLELTGATLAGGILEYEGYALLTGTEDGEATLVISAADRTFTGSGETVFLSFDVIGKSGNTSAVSLTKFECNEEAAVGGFQLRDRVCQEIRLNVDDGGSDNVTH</sequence>
<feature type="active site" description="Charge relay system" evidence="9">
    <location>
        <position position="170"/>
    </location>
</feature>
<dbReference type="CDD" id="cd07473">
    <property type="entry name" value="Peptidases_S8_Subtilisin_like"/>
    <property type="match status" value="1"/>
</dbReference>
<keyword evidence="5" id="KW-0732">Signal</keyword>
<evidence type="ECO:0000256" key="3">
    <source>
        <dbReference type="ARBA" id="ARBA00022525"/>
    </source>
</evidence>
<dbReference type="InterPro" id="IPR036439">
    <property type="entry name" value="Dockerin_dom_sf"/>
</dbReference>
<evidence type="ECO:0000256" key="1">
    <source>
        <dbReference type="ARBA" id="ARBA00004613"/>
    </source>
</evidence>
<dbReference type="InterPro" id="IPR036852">
    <property type="entry name" value="Peptidase_S8/S53_dom_sf"/>
</dbReference>
<keyword evidence="7 9" id="KW-0720">Serine protease</keyword>
<dbReference type="InterPro" id="IPR051048">
    <property type="entry name" value="Peptidase_S8/S53_subtilisin"/>
</dbReference>
<dbReference type="GO" id="GO:0004553">
    <property type="term" value="F:hydrolase activity, hydrolyzing O-glycosyl compounds"/>
    <property type="evidence" value="ECO:0007669"/>
    <property type="project" value="InterPro"/>
</dbReference>
<dbReference type="InterPro" id="IPR059100">
    <property type="entry name" value="TSP3_bac"/>
</dbReference>
<dbReference type="SUPFAM" id="SSF52743">
    <property type="entry name" value="Subtilisin-like"/>
    <property type="match status" value="1"/>
</dbReference>
<dbReference type="Gene3D" id="2.60.40.680">
    <property type="match status" value="2"/>
</dbReference>
<keyword evidence="3" id="KW-0964">Secreted</keyword>
<dbReference type="PROSITE" id="PS51892">
    <property type="entry name" value="SUBTILASE"/>
    <property type="match status" value="1"/>
</dbReference>
<dbReference type="GO" id="GO:0006508">
    <property type="term" value="P:proteolysis"/>
    <property type="evidence" value="ECO:0007669"/>
    <property type="project" value="UniProtKB-KW"/>
</dbReference>
<dbReference type="Gene3D" id="1.10.1330.10">
    <property type="entry name" value="Dockerin domain"/>
    <property type="match status" value="1"/>
</dbReference>
<evidence type="ECO:0000313" key="12">
    <source>
        <dbReference type="EMBL" id="QTA86210.1"/>
    </source>
</evidence>
<dbReference type="InterPro" id="IPR000209">
    <property type="entry name" value="Peptidase_S8/S53_dom"/>
</dbReference>
<reference evidence="12" key="1">
    <citation type="journal article" date="2021" name="Microb. Physiol.">
        <title>Proteogenomic Insights into the Physiology of Marine, Sulfate-Reducing, Filamentous Desulfonema limicola and Desulfonema magnum.</title>
        <authorList>
            <person name="Schnaars V."/>
            <person name="Wohlbrand L."/>
            <person name="Scheve S."/>
            <person name="Hinrichs C."/>
            <person name="Reinhardt R."/>
            <person name="Rabus R."/>
        </authorList>
    </citation>
    <scope>NUCLEOTIDE SEQUENCE</scope>
    <source>
        <strain evidence="12">4be13</strain>
    </source>
</reference>
<dbReference type="RefSeq" id="WP_207681946.1">
    <property type="nucleotide sequence ID" value="NZ_CP061800.1"/>
</dbReference>
<dbReference type="CDD" id="cd08547">
    <property type="entry name" value="Type_II_cohesin"/>
    <property type="match status" value="1"/>
</dbReference>
<dbReference type="InterPro" id="IPR008965">
    <property type="entry name" value="CBM2/CBM3_carb-bd_dom_sf"/>
</dbReference>
<dbReference type="InterPro" id="IPR034204">
    <property type="entry name" value="PfSUB1-like_cat_dom"/>
</dbReference>
<dbReference type="PRINTS" id="PR00723">
    <property type="entry name" value="SUBTILISIN"/>
</dbReference>
<dbReference type="InterPro" id="IPR023827">
    <property type="entry name" value="Peptidase_S8_Asp-AS"/>
</dbReference>
<dbReference type="InterPro" id="IPR015500">
    <property type="entry name" value="Peptidase_S8_subtilisin-rel"/>
</dbReference>
<dbReference type="PROSITE" id="PS00137">
    <property type="entry name" value="SUBTILASE_HIS"/>
    <property type="match status" value="1"/>
</dbReference>
<feature type="active site" description="Charge relay system" evidence="9">
    <location>
        <position position="214"/>
    </location>
</feature>
<dbReference type="GO" id="GO:0004252">
    <property type="term" value="F:serine-type endopeptidase activity"/>
    <property type="evidence" value="ECO:0007669"/>
    <property type="project" value="UniProtKB-UniRule"/>
</dbReference>
<dbReference type="Gene3D" id="3.40.50.200">
    <property type="entry name" value="Peptidase S8/S53 domain"/>
    <property type="match status" value="1"/>
</dbReference>
<feature type="region of interest" description="Disordered" evidence="10">
    <location>
        <begin position="760"/>
        <end position="787"/>
    </location>
</feature>
<evidence type="ECO:0000256" key="8">
    <source>
        <dbReference type="ARBA" id="ARBA00022837"/>
    </source>
</evidence>
<dbReference type="CDD" id="cd14256">
    <property type="entry name" value="Dockerin_I"/>
    <property type="match status" value="1"/>
</dbReference>
<keyword evidence="8" id="KW-0106">Calcium</keyword>
<dbReference type="KEGG" id="dmm:dnm_022310"/>
<evidence type="ECO:0000256" key="6">
    <source>
        <dbReference type="ARBA" id="ARBA00022801"/>
    </source>
</evidence>
<keyword evidence="6 9" id="KW-0378">Hydrolase</keyword>
<evidence type="ECO:0000259" key="11">
    <source>
        <dbReference type="Pfam" id="PF00082"/>
    </source>
</evidence>
<dbReference type="Pfam" id="PF00404">
    <property type="entry name" value="Dockerin_1"/>
    <property type="match status" value="1"/>
</dbReference>
<comment type="similarity">
    <text evidence="2 9">Belongs to the peptidase S8 family.</text>
</comment>
<protein>
    <submittedName>
        <fullName evidence="12">Peptidase S8/S53 domain-containing protein</fullName>
    </submittedName>
</protein>
<accession>A0A975BJ01</accession>
<evidence type="ECO:0000313" key="13">
    <source>
        <dbReference type="Proteomes" id="UP000663722"/>
    </source>
</evidence>
<dbReference type="Pfam" id="PF00082">
    <property type="entry name" value="Peptidase_S8"/>
    <property type="match status" value="1"/>
</dbReference>
<evidence type="ECO:0000256" key="7">
    <source>
        <dbReference type="ARBA" id="ARBA00022825"/>
    </source>
</evidence>
<organism evidence="12 13">
    <name type="scientific">Desulfonema magnum</name>
    <dbReference type="NCBI Taxonomy" id="45655"/>
    <lineage>
        <taxon>Bacteria</taxon>
        <taxon>Pseudomonadati</taxon>
        <taxon>Thermodesulfobacteriota</taxon>
        <taxon>Desulfobacteria</taxon>
        <taxon>Desulfobacterales</taxon>
        <taxon>Desulfococcaceae</taxon>
        <taxon>Desulfonema</taxon>
    </lineage>
</organism>
<comment type="subcellular location">
    <subcellularLocation>
        <location evidence="1">Secreted</location>
    </subcellularLocation>
</comment>
<dbReference type="SUPFAM" id="SSF49384">
    <property type="entry name" value="Carbohydrate-binding domain"/>
    <property type="match status" value="2"/>
</dbReference>
<name>A0A975BJ01_9BACT</name>
<evidence type="ECO:0000256" key="9">
    <source>
        <dbReference type="PROSITE-ProRule" id="PRU01240"/>
    </source>
</evidence>
<dbReference type="Gene3D" id="2.60.40.1120">
    <property type="entry name" value="Carboxypeptidase-like, regulatory domain"/>
    <property type="match status" value="1"/>
</dbReference>
<evidence type="ECO:0000256" key="2">
    <source>
        <dbReference type="ARBA" id="ARBA00011073"/>
    </source>
</evidence>
<dbReference type="SUPFAM" id="SSF63446">
    <property type="entry name" value="Type I dockerin domain"/>
    <property type="match status" value="1"/>
</dbReference>
<evidence type="ECO:0000256" key="4">
    <source>
        <dbReference type="ARBA" id="ARBA00022670"/>
    </source>
</evidence>
<proteinExistence type="inferred from homology"/>
<dbReference type="PANTHER" id="PTHR43399">
    <property type="entry name" value="SUBTILISIN-RELATED"/>
    <property type="match status" value="1"/>
</dbReference>
<dbReference type="InterPro" id="IPR002105">
    <property type="entry name" value="Dockerin_1_rpt"/>
</dbReference>
<dbReference type="EMBL" id="CP061800">
    <property type="protein sequence ID" value="QTA86210.1"/>
    <property type="molecule type" value="Genomic_DNA"/>
</dbReference>
<dbReference type="PROSITE" id="PS00136">
    <property type="entry name" value="SUBTILASE_ASP"/>
    <property type="match status" value="1"/>
</dbReference>
<feature type="active site" description="Charge relay system" evidence="9">
    <location>
        <position position="363"/>
    </location>
</feature>
<dbReference type="InterPro" id="IPR022398">
    <property type="entry name" value="Peptidase_S8_His-AS"/>
</dbReference>
<evidence type="ECO:0000256" key="5">
    <source>
        <dbReference type="ARBA" id="ARBA00022729"/>
    </source>
</evidence>